<evidence type="ECO:0000313" key="5">
    <source>
        <dbReference type="EMBL" id="RJE84526.1"/>
    </source>
</evidence>
<dbReference type="InterPro" id="IPR041474">
    <property type="entry name" value="NicS_C"/>
</dbReference>
<dbReference type="InterPro" id="IPR009057">
    <property type="entry name" value="Homeodomain-like_sf"/>
</dbReference>
<dbReference type="PROSITE" id="PS50977">
    <property type="entry name" value="HTH_TETR_2"/>
    <property type="match status" value="1"/>
</dbReference>
<dbReference type="PANTHER" id="PTHR30328">
    <property type="entry name" value="TRANSCRIPTIONAL REPRESSOR"/>
    <property type="match status" value="1"/>
</dbReference>
<name>A0A418SU65_9RHOB</name>
<feature type="DNA-binding region" description="H-T-H motif" evidence="2">
    <location>
        <begin position="45"/>
        <end position="64"/>
    </location>
</feature>
<dbReference type="Gene3D" id="1.10.357.10">
    <property type="entry name" value="Tetracycline Repressor, domain 2"/>
    <property type="match status" value="1"/>
</dbReference>
<dbReference type="SUPFAM" id="SSF46689">
    <property type="entry name" value="Homeodomain-like"/>
    <property type="match status" value="1"/>
</dbReference>
<dbReference type="OrthoDB" id="2356263at2"/>
<dbReference type="AlphaFoldDB" id="A0A418SU65"/>
<accession>A0A418SU65</accession>
<organism evidence="5 6">
    <name type="scientific">Paracoccus onubensis</name>
    <dbReference type="NCBI Taxonomy" id="1675788"/>
    <lineage>
        <taxon>Bacteria</taxon>
        <taxon>Pseudomonadati</taxon>
        <taxon>Pseudomonadota</taxon>
        <taxon>Alphaproteobacteria</taxon>
        <taxon>Rhodobacterales</taxon>
        <taxon>Paracoccaceae</taxon>
        <taxon>Paracoccus</taxon>
    </lineage>
</organism>
<dbReference type="InterPro" id="IPR036271">
    <property type="entry name" value="Tet_transcr_reg_TetR-rel_C_sf"/>
</dbReference>
<evidence type="ECO:0000313" key="6">
    <source>
        <dbReference type="Proteomes" id="UP000284202"/>
    </source>
</evidence>
<dbReference type="PANTHER" id="PTHR30328:SF54">
    <property type="entry name" value="HTH-TYPE TRANSCRIPTIONAL REPRESSOR SCO4008"/>
    <property type="match status" value="1"/>
</dbReference>
<proteinExistence type="predicted"/>
<feature type="region of interest" description="Disordered" evidence="3">
    <location>
        <begin position="1"/>
        <end position="20"/>
    </location>
</feature>
<dbReference type="PRINTS" id="PR00455">
    <property type="entry name" value="HTHTETR"/>
</dbReference>
<dbReference type="GO" id="GO:0003677">
    <property type="term" value="F:DNA binding"/>
    <property type="evidence" value="ECO:0007669"/>
    <property type="project" value="UniProtKB-UniRule"/>
</dbReference>
<keyword evidence="6" id="KW-1185">Reference proteome</keyword>
<protein>
    <submittedName>
        <fullName evidence="5">TetR/AcrR family transcriptional regulator</fullName>
    </submittedName>
</protein>
<evidence type="ECO:0000256" key="3">
    <source>
        <dbReference type="SAM" id="MobiDB-lite"/>
    </source>
</evidence>
<evidence type="ECO:0000259" key="4">
    <source>
        <dbReference type="PROSITE" id="PS50977"/>
    </source>
</evidence>
<dbReference type="SUPFAM" id="SSF48498">
    <property type="entry name" value="Tetracyclin repressor-like, C-terminal domain"/>
    <property type="match status" value="1"/>
</dbReference>
<dbReference type="EMBL" id="QZCG01000008">
    <property type="protein sequence ID" value="RJE84526.1"/>
    <property type="molecule type" value="Genomic_DNA"/>
</dbReference>
<evidence type="ECO:0000256" key="1">
    <source>
        <dbReference type="ARBA" id="ARBA00023125"/>
    </source>
</evidence>
<evidence type="ECO:0000256" key="2">
    <source>
        <dbReference type="PROSITE-ProRule" id="PRU00335"/>
    </source>
</evidence>
<dbReference type="InterPro" id="IPR001647">
    <property type="entry name" value="HTH_TetR"/>
</dbReference>
<reference evidence="6" key="1">
    <citation type="submission" date="2018-09" db="EMBL/GenBank/DDBJ databases">
        <title>Acidovorax cavernicola nov. sp. isolated from Gruta de las Maravillas (Aracena, Spain).</title>
        <authorList>
            <person name="Jurado V."/>
            <person name="Gutierrez-Patricio S."/>
            <person name="Gonzalez-Pimentel J.L."/>
            <person name="Miller A.Z."/>
            <person name="Laiz L."/>
            <person name="Saiz-Jimenez C."/>
        </authorList>
    </citation>
    <scope>NUCLEOTIDE SEQUENCE [LARGE SCALE GENOMIC DNA]</scope>
    <source>
        <strain evidence="6">1011MAR3C25</strain>
    </source>
</reference>
<dbReference type="Pfam" id="PF00440">
    <property type="entry name" value="TetR_N"/>
    <property type="match status" value="1"/>
</dbReference>
<dbReference type="RefSeq" id="WP_119749483.1">
    <property type="nucleotide sequence ID" value="NZ_QZCG01000008.1"/>
</dbReference>
<gene>
    <name evidence="5" type="ORF">D3P04_12820</name>
</gene>
<dbReference type="Pfam" id="PF17938">
    <property type="entry name" value="TetR_C_29"/>
    <property type="match status" value="1"/>
</dbReference>
<comment type="caution">
    <text evidence="5">The sequence shown here is derived from an EMBL/GenBank/DDBJ whole genome shotgun (WGS) entry which is preliminary data.</text>
</comment>
<keyword evidence="1 2" id="KW-0238">DNA-binding</keyword>
<dbReference type="InterPro" id="IPR050109">
    <property type="entry name" value="HTH-type_TetR-like_transc_reg"/>
</dbReference>
<sequence>MDETPVAGRPAKKAKPQRRDPAATWKALLDAAVVEFSSHGFEGGRVDRIAQQAGVNKQLVYHYFGSKDDLYRAALEEVYRQIREREQELHLSDLPPEDAMRLLVGFSFDYLADHPEFVALVNDENRMEARHLKASDKVAEMHSPIVELVEETLGRGIAAGVFNDRFGPVNLYLSIAALSFFYFANRNTLSVIFDRDMASPAQAARRREHVVSLIVSALRP</sequence>
<feature type="domain" description="HTH tetR-type" evidence="4">
    <location>
        <begin position="22"/>
        <end position="82"/>
    </location>
</feature>
<dbReference type="Proteomes" id="UP000284202">
    <property type="component" value="Unassembled WGS sequence"/>
</dbReference>